<sequence length="329" mass="35339">MGGADRYYWDMWAVQNGDGTIARLGGREMWMALSAPDRGDPDARHFEADIRWIERGANGWEDKGPVLPPHAAPYEREWAGSALLDDGRLTLFFTGAGIVGKPGGYQQRLFEASAPVASDGTIGEWTLPRPSIDRLTPEYCAADAHEGEAGRIKAFRDPAFFRDPMDGADYLIFTASLAGSDSDYNGAVGIARRGDAGWSLLPPLVHADGVNNELERAHIVFRDGMYYVFWVTQTSTFAPDVPTGPTGLYGMAARSLVGPWTPLNGSGLVLANPADDPRRAYSWFVSAEGVVASFVDDPGGQGFVGAPAPLLQLAFDGETVSLVEEVGAP</sequence>
<dbReference type="Gene3D" id="2.115.10.20">
    <property type="entry name" value="Glycosyl hydrolase domain, family 43"/>
    <property type="match status" value="1"/>
</dbReference>
<accession>A0A844Y5I7</accession>
<protein>
    <recommendedName>
        <fullName evidence="7">Glycoside hydrolase family 68 protein</fullName>
    </recommendedName>
</protein>
<dbReference type="InterPro" id="IPR003469">
    <property type="entry name" value="Glyco_hydro_68"/>
</dbReference>
<dbReference type="GO" id="GO:0009758">
    <property type="term" value="P:carbohydrate utilization"/>
    <property type="evidence" value="ECO:0007669"/>
    <property type="project" value="InterPro"/>
</dbReference>
<reference evidence="5 6" key="1">
    <citation type="submission" date="2019-12" db="EMBL/GenBank/DDBJ databases">
        <title>Genomic-based taxomic classification of the family Erythrobacteraceae.</title>
        <authorList>
            <person name="Xu L."/>
        </authorList>
    </citation>
    <scope>NUCLEOTIDE SEQUENCE [LARGE SCALE GENOMIC DNA]</scope>
    <source>
        <strain evidence="5 6">JCM 17468</strain>
    </source>
</reference>
<evidence type="ECO:0000256" key="3">
    <source>
        <dbReference type="PIRSR" id="PIRSR603469-4"/>
    </source>
</evidence>
<feature type="binding site" evidence="2">
    <location>
        <position position="79"/>
    </location>
    <ligand>
        <name>substrate</name>
    </ligand>
</feature>
<proteinExistence type="inferred from homology"/>
<evidence type="ECO:0000313" key="5">
    <source>
        <dbReference type="EMBL" id="MXO53096.1"/>
    </source>
</evidence>
<comment type="similarity">
    <text evidence="1 4">Belongs to the glycosyl hydrolase 68 family.</text>
</comment>
<evidence type="ECO:0000256" key="4">
    <source>
        <dbReference type="RuleBase" id="RU361220"/>
    </source>
</evidence>
<name>A0A844Y5I7_9SPHN</name>
<feature type="site" description="Transition state stabilizer" evidence="3">
    <location>
        <position position="157"/>
    </location>
</feature>
<dbReference type="OrthoDB" id="3359526at2"/>
<dbReference type="Proteomes" id="UP000430272">
    <property type="component" value="Unassembled WGS sequence"/>
</dbReference>
<gene>
    <name evidence="5" type="ORF">GRI47_03595</name>
</gene>
<evidence type="ECO:0000313" key="6">
    <source>
        <dbReference type="Proteomes" id="UP000430272"/>
    </source>
</evidence>
<organism evidence="5 6">
    <name type="scientific">Qipengyuania pelagi</name>
    <dbReference type="NCBI Taxonomy" id="994320"/>
    <lineage>
        <taxon>Bacteria</taxon>
        <taxon>Pseudomonadati</taxon>
        <taxon>Pseudomonadota</taxon>
        <taxon>Alphaproteobacteria</taxon>
        <taxon>Sphingomonadales</taxon>
        <taxon>Erythrobacteraceae</taxon>
        <taxon>Qipengyuania</taxon>
    </lineage>
</organism>
<evidence type="ECO:0000256" key="1">
    <source>
        <dbReference type="ARBA" id="ARBA00006775"/>
    </source>
</evidence>
<comment type="caution">
    <text evidence="5">The sequence shown here is derived from an EMBL/GenBank/DDBJ whole genome shotgun (WGS) entry which is preliminary data.</text>
</comment>
<dbReference type="EMBL" id="WTYD01000001">
    <property type="protein sequence ID" value="MXO53096.1"/>
    <property type="molecule type" value="Genomic_DNA"/>
</dbReference>
<dbReference type="AlphaFoldDB" id="A0A844Y5I7"/>
<evidence type="ECO:0000256" key="2">
    <source>
        <dbReference type="PIRSR" id="PIRSR603469-2"/>
    </source>
</evidence>
<dbReference type="GO" id="GO:0050053">
    <property type="term" value="F:levansucrase activity"/>
    <property type="evidence" value="ECO:0007669"/>
    <property type="project" value="InterPro"/>
</dbReference>
<dbReference type="Pfam" id="PF02435">
    <property type="entry name" value="Glyco_hydro_68"/>
    <property type="match status" value="2"/>
</dbReference>
<evidence type="ECO:0008006" key="7">
    <source>
        <dbReference type="Google" id="ProtNLM"/>
    </source>
</evidence>
<dbReference type="InterPro" id="IPR023296">
    <property type="entry name" value="Glyco_hydro_beta-prop_sf"/>
</dbReference>
<keyword evidence="6" id="KW-1185">Reference proteome</keyword>
<dbReference type="SUPFAM" id="SSF75005">
    <property type="entry name" value="Arabinanase/levansucrase/invertase"/>
    <property type="match status" value="1"/>
</dbReference>
<dbReference type="CDD" id="cd08997">
    <property type="entry name" value="GH68"/>
    <property type="match status" value="1"/>
</dbReference>